<dbReference type="SMART" id="SM00062">
    <property type="entry name" value="PBPb"/>
    <property type="match status" value="1"/>
</dbReference>
<dbReference type="AlphaFoldDB" id="A0A2T3P3F8"/>
<dbReference type="Pfam" id="PF01464">
    <property type="entry name" value="SLT"/>
    <property type="match status" value="1"/>
</dbReference>
<dbReference type="OrthoDB" id="9815002at2"/>
<sequence>MVNLVNIVDTHNDAPHRLCNAALTYLSPIKPTVCAFTGVILLLISITLLTTTAKAIEISPIPTVRHTGDLNTIKDEGVIRVLVAADLGFYYLDKGKPKGVVSEMLILFEKYLAKHTDKRLHLSVIPIARDQLMPALIAGIGDIAAANLTITTQRANKVDFSTPILKDIDEVFITSDKAKPITRFEQLANQDVWVRPSSSYYQSIRKINRALKQQELAPMQVHFIEETMQDYELLKMIQSNMITMTVLDSHKAEFWDLVTDDLQVHTQSPIRTGGQIGWMFRKDSPELAKIVNGFVDNNRRGTLNGNVIFNRYLNSQAWFQKVVSPDNIKKFKKLEKRFTRYGDKYDINWLIIAAQAFQESQFDQSKRSHAGAVGIMQVLPQTAREPYINIPNIYNIDNNIHAGVKYMDFILERYYQSEDIDEVNKLYFALASYNAGPSRIKRMRKLATEQGFNGDEWFNNVEVIVRKKIGLEPVVYVGNISRYYTIYKQIFALQNIAGQRQLSRIMPSR</sequence>
<evidence type="ECO:0000256" key="2">
    <source>
        <dbReference type="ARBA" id="ARBA00007734"/>
    </source>
</evidence>
<comment type="subcellular location">
    <subcellularLocation>
        <location evidence="1">Cell outer membrane</location>
        <topology evidence="1">Peripheral membrane protein</topology>
    </subcellularLocation>
</comment>
<proteinExistence type="inferred from homology"/>
<feature type="domain" description="Solute-binding protein family 3/N-terminal" evidence="4">
    <location>
        <begin position="78"/>
        <end position="316"/>
    </location>
</feature>
<dbReference type="SUPFAM" id="SSF53850">
    <property type="entry name" value="Periplasmic binding protein-like II"/>
    <property type="match status" value="1"/>
</dbReference>
<dbReference type="InterPro" id="IPR008258">
    <property type="entry name" value="Transglycosylase_SLT_dom_1"/>
</dbReference>
<reference evidence="5 6" key="1">
    <citation type="submission" date="2018-01" db="EMBL/GenBank/DDBJ databases">
        <title>Whole genome sequencing of Histamine producing bacteria.</title>
        <authorList>
            <person name="Butler K."/>
        </authorList>
    </citation>
    <scope>NUCLEOTIDE SEQUENCE [LARGE SCALE GENOMIC DNA]</scope>
    <source>
        <strain evidence="5 6">DSM 24669</strain>
    </source>
</reference>
<dbReference type="CDD" id="cd13403">
    <property type="entry name" value="MLTF-like"/>
    <property type="match status" value="1"/>
</dbReference>
<dbReference type="PANTHER" id="PTHR37423:SF2">
    <property type="entry name" value="MEMBRANE-BOUND LYTIC MUREIN TRANSGLYCOSYLASE C"/>
    <property type="match status" value="1"/>
</dbReference>
<dbReference type="Pfam" id="PF00497">
    <property type="entry name" value="SBP_bac_3"/>
    <property type="match status" value="1"/>
</dbReference>
<dbReference type="GO" id="GO:0009279">
    <property type="term" value="C:cell outer membrane"/>
    <property type="evidence" value="ECO:0007669"/>
    <property type="project" value="UniProtKB-SubCell"/>
</dbReference>
<dbReference type="Proteomes" id="UP000240481">
    <property type="component" value="Unassembled WGS sequence"/>
</dbReference>
<evidence type="ECO:0000313" key="5">
    <source>
        <dbReference type="EMBL" id="PSW23070.1"/>
    </source>
</evidence>
<organism evidence="5 6">
    <name type="scientific">Photobacterium swingsii</name>
    <dbReference type="NCBI Taxonomy" id="680026"/>
    <lineage>
        <taxon>Bacteria</taxon>
        <taxon>Pseudomonadati</taxon>
        <taxon>Pseudomonadota</taxon>
        <taxon>Gammaproteobacteria</taxon>
        <taxon>Vibrionales</taxon>
        <taxon>Vibrionaceae</taxon>
        <taxon>Photobacterium</taxon>
    </lineage>
</organism>
<protein>
    <submittedName>
        <fullName evidence="5">Lytic transglycosylase F</fullName>
    </submittedName>
</protein>
<dbReference type="Gene3D" id="3.40.190.10">
    <property type="entry name" value="Periplasmic binding protein-like II"/>
    <property type="match status" value="2"/>
</dbReference>
<dbReference type="PANTHER" id="PTHR37423">
    <property type="entry name" value="SOLUBLE LYTIC MUREIN TRANSGLYCOSYLASE-RELATED"/>
    <property type="match status" value="1"/>
</dbReference>
<dbReference type="InterPro" id="IPR023346">
    <property type="entry name" value="Lysozyme-like_dom_sf"/>
</dbReference>
<name>A0A2T3P3F8_9GAMM</name>
<dbReference type="Gene3D" id="1.10.530.10">
    <property type="match status" value="1"/>
</dbReference>
<comment type="similarity">
    <text evidence="2">Belongs to the transglycosylase Slt family.</text>
</comment>
<keyword evidence="3" id="KW-0472">Membrane</keyword>
<accession>A0A2T3P3F8</accession>
<keyword evidence="6" id="KW-1185">Reference proteome</keyword>
<evidence type="ECO:0000313" key="6">
    <source>
        <dbReference type="Proteomes" id="UP000240481"/>
    </source>
</evidence>
<comment type="caution">
    <text evidence="5">The sequence shown here is derived from an EMBL/GenBank/DDBJ whole genome shotgun (WGS) entry which is preliminary data.</text>
</comment>
<keyword evidence="3" id="KW-0998">Cell outer membrane</keyword>
<evidence type="ECO:0000259" key="4">
    <source>
        <dbReference type="SMART" id="SM00062"/>
    </source>
</evidence>
<dbReference type="CDD" id="cd01009">
    <property type="entry name" value="PBP2_YfhD_N"/>
    <property type="match status" value="1"/>
</dbReference>
<evidence type="ECO:0000256" key="3">
    <source>
        <dbReference type="ARBA" id="ARBA00023237"/>
    </source>
</evidence>
<gene>
    <name evidence="5" type="ORF">C9I94_18015</name>
</gene>
<evidence type="ECO:0000256" key="1">
    <source>
        <dbReference type="ARBA" id="ARBA00004339"/>
    </source>
</evidence>
<dbReference type="SUPFAM" id="SSF53955">
    <property type="entry name" value="Lysozyme-like"/>
    <property type="match status" value="1"/>
</dbReference>
<dbReference type="EMBL" id="PYLZ01000010">
    <property type="protein sequence ID" value="PSW23070.1"/>
    <property type="molecule type" value="Genomic_DNA"/>
</dbReference>
<dbReference type="InterPro" id="IPR001638">
    <property type="entry name" value="Solute-binding_3/MltF_N"/>
</dbReference>